<feature type="domain" description="Cadherin-like beta-sandwich-like" evidence="3">
    <location>
        <begin position="612"/>
        <end position="697"/>
    </location>
</feature>
<dbReference type="Gene3D" id="2.30.30.40">
    <property type="entry name" value="SH3 Domains"/>
    <property type="match status" value="1"/>
</dbReference>
<evidence type="ECO:0000313" key="5">
    <source>
        <dbReference type="Proteomes" id="UP000199659"/>
    </source>
</evidence>
<proteinExistence type="predicted"/>
<organism evidence="4 5">
    <name type="scientific">Anaeromicropila populeti</name>
    <dbReference type="NCBI Taxonomy" id="37658"/>
    <lineage>
        <taxon>Bacteria</taxon>
        <taxon>Bacillati</taxon>
        <taxon>Bacillota</taxon>
        <taxon>Clostridia</taxon>
        <taxon>Lachnospirales</taxon>
        <taxon>Lachnospiraceae</taxon>
        <taxon>Anaeromicropila</taxon>
    </lineage>
</organism>
<keyword evidence="1" id="KW-0812">Transmembrane</keyword>
<gene>
    <name evidence="4" type="ORF">SAMN05661086_03580</name>
</gene>
<reference evidence="4 5" key="1">
    <citation type="submission" date="2016-10" db="EMBL/GenBank/DDBJ databases">
        <authorList>
            <person name="de Groot N.N."/>
        </authorList>
    </citation>
    <scope>NUCLEOTIDE SEQUENCE [LARGE SCALE GENOMIC DNA]</scope>
    <source>
        <strain evidence="4 5">743A</strain>
    </source>
</reference>
<dbReference type="RefSeq" id="WP_092564070.1">
    <property type="nucleotide sequence ID" value="NZ_FOYZ01000021.1"/>
</dbReference>
<evidence type="ECO:0000259" key="2">
    <source>
        <dbReference type="Pfam" id="PF08239"/>
    </source>
</evidence>
<dbReference type="Proteomes" id="UP000199659">
    <property type="component" value="Unassembled WGS sequence"/>
</dbReference>
<dbReference type="EMBL" id="FOYZ01000021">
    <property type="protein sequence ID" value="SFS07117.1"/>
    <property type="molecule type" value="Genomic_DNA"/>
</dbReference>
<evidence type="ECO:0000313" key="4">
    <source>
        <dbReference type="EMBL" id="SFS07117.1"/>
    </source>
</evidence>
<accession>A0A1I6LUH2</accession>
<keyword evidence="5" id="KW-1185">Reference proteome</keyword>
<dbReference type="Pfam" id="PF08239">
    <property type="entry name" value="SH3_3"/>
    <property type="match status" value="1"/>
</dbReference>
<evidence type="ECO:0000256" key="1">
    <source>
        <dbReference type="SAM" id="Phobius"/>
    </source>
</evidence>
<feature type="transmembrane region" description="Helical" evidence="1">
    <location>
        <begin position="12"/>
        <end position="30"/>
    </location>
</feature>
<sequence>MKWEKKKRIRKLVYITMLCTILCTGLLFTLKGQTVASGTTSFTKRIGYVTTTTLNVRKSASTSAAIVTRLRKYKAVIVIGEMKTSKISWYKISVLVNGKRLYGYVAKQYIRLYKTTVSNQTYTLAKINKKSVPLYLTANSYDRKRTILPINKQVIILGSLTVNSVKWSKITVVVSGRGMNGYVPTKYLTNLKATAANTTSITAYTNTTVIARKIAATFSKKTASIANDKKVTIKASLVVEKRKWYKCTFVSNGNTVTGYILQSQVTISGEAGFSEQLSKFPESYHSYLEALHEKYPNWSFVAVNTGLDWNEVISQESKFGRNVIQSNLPNGGGVGTYSAPFSYLSTEPGAYSWSTDKYTLCDGTNYFTAKDSVIAYYMDPRNSLNENSIFQFETLSYDAAQKRSVVANILSNTFMSGTYRVVDSLSGKTVSGSYADTFMEAGEKANASPYFLAVRVKQEVGLNGSGSVSGTYSGYQGYYNYYNIGANDSATGGAIANGLKYASSGTTYNRPWTNPYKAILGGAEYIAAAYINKGQNTLYTQKFNVAYEPYYVHQYMTNVKAPNSEARLTFQSYQSMGIVSDSFVFYIPVYSNMPSKACSLPKETGNPNSYLKSLTVKNGSKNLLLTPTFKYTTTDYTMIVPNQVSQVTIGAEAVSKYAGTSGTGTFSLTAGQAKTIDILCTAQDGTSTKYSIRIVRQP</sequence>
<dbReference type="InterPro" id="IPR003646">
    <property type="entry name" value="SH3-like_bac-type"/>
</dbReference>
<dbReference type="OrthoDB" id="9816557at2"/>
<keyword evidence="1" id="KW-0472">Membrane</keyword>
<dbReference type="AlphaFoldDB" id="A0A1I6LUH2"/>
<protein>
    <submittedName>
        <fullName evidence="4">Beta-N-acetylglucosaminidase</fullName>
    </submittedName>
</protein>
<dbReference type="STRING" id="37658.SAMN05661086_03580"/>
<evidence type="ECO:0000259" key="3">
    <source>
        <dbReference type="Pfam" id="PF12733"/>
    </source>
</evidence>
<feature type="domain" description="SH3b" evidence="2">
    <location>
        <begin position="53"/>
        <end position="110"/>
    </location>
</feature>
<name>A0A1I6LUH2_9FIRM</name>
<keyword evidence="1" id="KW-1133">Transmembrane helix</keyword>
<dbReference type="InterPro" id="IPR025883">
    <property type="entry name" value="Cadherin-like_domain"/>
</dbReference>
<dbReference type="Pfam" id="PF12733">
    <property type="entry name" value="Cadherin-like"/>
    <property type="match status" value="1"/>
</dbReference>